<dbReference type="Gene3D" id="4.10.220.110">
    <property type="match status" value="1"/>
</dbReference>
<evidence type="ECO:0000259" key="5">
    <source>
        <dbReference type="Pfam" id="PF22178"/>
    </source>
</evidence>
<dbReference type="InterPro" id="IPR037026">
    <property type="entry name" value="Vgr_OB-fold_dom_sf"/>
</dbReference>
<dbReference type="NCBIfam" id="TIGR01646">
    <property type="entry name" value="vgr_GE"/>
    <property type="match status" value="1"/>
</dbReference>
<evidence type="ECO:0000256" key="3">
    <source>
        <dbReference type="ARBA" id="ARBA00022525"/>
    </source>
</evidence>
<feature type="domain" description="Gp5/Type VI secretion system Vgr C-terminal trimerisation" evidence="5">
    <location>
        <begin position="486"/>
        <end position="595"/>
    </location>
</feature>
<dbReference type="Pfam" id="PF22178">
    <property type="entry name" value="Gp5_trimer_C"/>
    <property type="match status" value="1"/>
</dbReference>
<evidence type="ECO:0000313" key="7">
    <source>
        <dbReference type="Proteomes" id="UP001229313"/>
    </source>
</evidence>
<accession>A0ABY9PD02</accession>
<dbReference type="SUPFAM" id="SSF69255">
    <property type="entry name" value="gp5 N-terminal domain-like"/>
    <property type="match status" value="1"/>
</dbReference>
<evidence type="ECO:0000259" key="4">
    <source>
        <dbReference type="Pfam" id="PF04717"/>
    </source>
</evidence>
<dbReference type="PANTHER" id="PTHR32305">
    <property type="match status" value="1"/>
</dbReference>
<dbReference type="InterPro" id="IPR006531">
    <property type="entry name" value="Gp5/Vgr_OB"/>
</dbReference>
<dbReference type="Gene3D" id="2.40.50.230">
    <property type="entry name" value="Gp5 N-terminal domain"/>
    <property type="match status" value="1"/>
</dbReference>
<evidence type="ECO:0000256" key="2">
    <source>
        <dbReference type="ARBA" id="ARBA00005558"/>
    </source>
</evidence>
<dbReference type="InterPro" id="IPR017847">
    <property type="entry name" value="T6SS_RhsGE_Vgr_subset"/>
</dbReference>
<name>A0ABY9PD02_9GAMM</name>
<reference evidence="6 7" key="1">
    <citation type="submission" date="2023-08" db="EMBL/GenBank/DDBJ databases">
        <title>The whole genome sequence of Lysobacter yananisis.</title>
        <authorList>
            <person name="Sun H."/>
        </authorList>
    </citation>
    <scope>NUCLEOTIDE SEQUENCE [LARGE SCALE GENOMIC DNA]</scope>
    <source>
        <strain evidence="6 7">SNNU513</strain>
    </source>
</reference>
<dbReference type="SUPFAM" id="SSF69349">
    <property type="entry name" value="Phage fibre proteins"/>
    <property type="match status" value="1"/>
</dbReference>
<keyword evidence="7" id="KW-1185">Reference proteome</keyword>
<gene>
    <name evidence="6" type="primary">tssI</name>
    <name evidence="6" type="ORF">RDV84_04200</name>
</gene>
<sequence>MYGYTPASLAQLVRLNQDTRLIRVKSPLDPEAFVIRRMRGVEYVSRPFAFTVELLSLDAHLELKQVIGQPMRLSLRTQAGEERHFHGYVREFGRTGAEGGMAVYQAELQPWFAFLDCTSNCRIFQDRTVLEIVEEVFAGYGDLAKCKYDVQAARYPKLPYCVQYNESDFAFVSRLLEDAGVHYSFEHAEDEHLMFIADDSTQARAIDGAGRVNFVADDAVRDDYGLDRWTTRRRVGTSVQALKSFDFKQPKSPLAVDRPLDIPLGRLPQLESYRYDGAARYVDSAIGDALASLRGEESAWQTKLFEGAGNHGLLQAGRHFVLHGHYEHSEGEEEERKFLLLQVAHEIRNNFNEDFSVAEGASYRCEVACLRRKIPFRPLRATPQPRMPGPQTATVVGPAGEEIHADKYGRVKVQFHWDRLGSFDERSSCWVRVASPWAGSDMGGVSPPRIDQEVVVDFLDGDPDRPLIVNRVYNELNMPPFGNEVSGIKSKTVKGAGYNELSMHDADGKQMLNMHAQRDMSTTVLNDQTAAITSNKATTVGQNQTLSVGVDQTISVGGNRAIAVTGDDTHDVAGARTSTVSGAVAETYKTGQTLTIPAVGYTETIVGPLSTTLTGDFTSQRTGAWKETVVGTSDRIVTAALTEQYGAGRTTSITGTDLRAVMGAVEDANEGPRTVSVTGNLEHGVSGTHTAFSGGDMSMGSGSRIALGVGEVSGITITGGEIVIASAGSTIVINASGVTVNGAKINLN</sequence>
<dbReference type="NCBIfam" id="TIGR03361">
    <property type="entry name" value="VI_Rhs_Vgr"/>
    <property type="match status" value="1"/>
</dbReference>
<dbReference type="InterPro" id="IPR054030">
    <property type="entry name" value="Gp5_Vgr_C"/>
</dbReference>
<evidence type="ECO:0000256" key="1">
    <source>
        <dbReference type="ARBA" id="ARBA00004613"/>
    </source>
</evidence>
<dbReference type="PANTHER" id="PTHR32305:SF15">
    <property type="entry name" value="PROTEIN RHSA-RELATED"/>
    <property type="match status" value="1"/>
</dbReference>
<keyword evidence="3" id="KW-0964">Secreted</keyword>
<dbReference type="InterPro" id="IPR050708">
    <property type="entry name" value="T6SS_VgrG/RHS"/>
</dbReference>
<feature type="domain" description="Gp5/Type VI secretion system Vgr protein OB-fold" evidence="4">
    <location>
        <begin position="405"/>
        <end position="473"/>
    </location>
</feature>
<dbReference type="Gene3D" id="3.55.50.10">
    <property type="entry name" value="Baseplate protein-like domains"/>
    <property type="match status" value="1"/>
</dbReference>
<dbReference type="SUPFAM" id="SSF69279">
    <property type="entry name" value="Phage tail proteins"/>
    <property type="match status" value="2"/>
</dbReference>
<organism evidence="6 7">
    <name type="scientific">Lysobacter yananisis</name>
    <dbReference type="NCBI Taxonomy" id="1003114"/>
    <lineage>
        <taxon>Bacteria</taxon>
        <taxon>Pseudomonadati</taxon>
        <taxon>Pseudomonadota</taxon>
        <taxon>Gammaproteobacteria</taxon>
        <taxon>Lysobacterales</taxon>
        <taxon>Lysobacteraceae</taxon>
        <taxon>Lysobacter</taxon>
    </lineage>
</organism>
<proteinExistence type="inferred from homology"/>
<dbReference type="InterPro" id="IPR006533">
    <property type="entry name" value="T6SS_Vgr_RhsGE"/>
</dbReference>
<dbReference type="EMBL" id="CP133568">
    <property type="protein sequence ID" value="WMT04061.1"/>
    <property type="molecule type" value="Genomic_DNA"/>
</dbReference>
<dbReference type="Proteomes" id="UP001229313">
    <property type="component" value="Chromosome"/>
</dbReference>
<comment type="subcellular location">
    <subcellularLocation>
        <location evidence="1">Secreted</location>
    </subcellularLocation>
</comment>
<comment type="similarity">
    <text evidence="2">Belongs to the VgrG protein family.</text>
</comment>
<evidence type="ECO:0000313" key="6">
    <source>
        <dbReference type="EMBL" id="WMT04061.1"/>
    </source>
</evidence>
<dbReference type="Pfam" id="PF04717">
    <property type="entry name" value="Phage_base_V"/>
    <property type="match status" value="1"/>
</dbReference>
<protein>
    <submittedName>
        <fullName evidence="6">Type VI secretion system tip protein TssI/VgrG</fullName>
    </submittedName>
</protein>
<dbReference type="Gene3D" id="2.30.110.50">
    <property type="match status" value="1"/>
</dbReference>
<dbReference type="Pfam" id="PF05954">
    <property type="entry name" value="Phage_GPD"/>
    <property type="match status" value="1"/>
</dbReference>
<dbReference type="RefSeq" id="WP_309152577.1">
    <property type="nucleotide sequence ID" value="NZ_CP133568.1"/>
</dbReference>